<keyword evidence="4" id="KW-1185">Reference proteome</keyword>
<dbReference type="InterPro" id="IPR041698">
    <property type="entry name" value="Methyltransf_25"/>
</dbReference>
<accession>A0ABX0SQV8</accession>
<dbReference type="Gene3D" id="3.40.50.150">
    <property type="entry name" value="Vaccinia Virus protein VP39"/>
    <property type="match status" value="1"/>
</dbReference>
<dbReference type="PANTHER" id="PTHR43861">
    <property type="entry name" value="TRANS-ACONITATE 2-METHYLTRANSFERASE-RELATED"/>
    <property type="match status" value="1"/>
</dbReference>
<dbReference type="Proteomes" id="UP000754495">
    <property type="component" value="Unassembled WGS sequence"/>
</dbReference>
<gene>
    <name evidence="3" type="ORF">FHX46_001409</name>
</gene>
<sequence>MGPEEEYGEQFWEERYASRPSVWSGQPNPQLVAEVADLPPGTALDVGAGEGADSCWLAERGWRVTALDLSATALRRGAEHAARAGVGERIEWVRGDVRTWDPGERRFDLVSAQFLHLRNEELRDLLRRLAGTVTPGGTMLVVQHDAHDLDTTVGRPHLPERFAAAADVAAWLPAGWAVEVAEARPRQATDPDGNPVTVHDAVVRARLP</sequence>
<protein>
    <submittedName>
        <fullName evidence="3">2-polyprenyl-3-methyl-5-hydroxy-6-metoxy-1, 4-benzoquinol methylase</fullName>
    </submittedName>
</protein>
<dbReference type="Pfam" id="PF13649">
    <property type="entry name" value="Methyltransf_25"/>
    <property type="match status" value="1"/>
</dbReference>
<keyword evidence="1" id="KW-0808">Transferase</keyword>
<keyword evidence="3" id="KW-0489">Methyltransferase</keyword>
<comment type="caution">
    <text evidence="3">The sequence shown here is derived from an EMBL/GenBank/DDBJ whole genome shotgun (WGS) entry which is preliminary data.</text>
</comment>
<proteinExistence type="predicted"/>
<evidence type="ECO:0000256" key="1">
    <source>
        <dbReference type="ARBA" id="ARBA00022679"/>
    </source>
</evidence>
<evidence type="ECO:0000313" key="3">
    <source>
        <dbReference type="EMBL" id="NIH78879.1"/>
    </source>
</evidence>
<feature type="domain" description="Methyltransferase" evidence="2">
    <location>
        <begin position="44"/>
        <end position="137"/>
    </location>
</feature>
<dbReference type="CDD" id="cd02440">
    <property type="entry name" value="AdoMet_MTases"/>
    <property type="match status" value="1"/>
</dbReference>
<evidence type="ECO:0000313" key="4">
    <source>
        <dbReference type="Proteomes" id="UP000754495"/>
    </source>
</evidence>
<dbReference type="SUPFAM" id="SSF53335">
    <property type="entry name" value="S-adenosyl-L-methionine-dependent methyltransferases"/>
    <property type="match status" value="1"/>
</dbReference>
<dbReference type="InterPro" id="IPR029063">
    <property type="entry name" value="SAM-dependent_MTases_sf"/>
</dbReference>
<reference evidence="3 4" key="1">
    <citation type="submission" date="2020-03" db="EMBL/GenBank/DDBJ databases">
        <title>Sequencing the genomes of 1000 actinobacteria strains.</title>
        <authorList>
            <person name="Klenk H.-P."/>
        </authorList>
    </citation>
    <scope>NUCLEOTIDE SEQUENCE [LARGE SCALE GENOMIC DNA]</scope>
    <source>
        <strain evidence="3 4">DSM 45668</strain>
    </source>
</reference>
<name>A0ABX0SQV8_9PSEU</name>
<dbReference type="GO" id="GO:0032259">
    <property type="term" value="P:methylation"/>
    <property type="evidence" value="ECO:0007669"/>
    <property type="project" value="UniProtKB-KW"/>
</dbReference>
<dbReference type="RefSeq" id="WP_167111732.1">
    <property type="nucleotide sequence ID" value="NZ_JAANOU010000001.1"/>
</dbReference>
<dbReference type="GO" id="GO:0008168">
    <property type="term" value="F:methyltransferase activity"/>
    <property type="evidence" value="ECO:0007669"/>
    <property type="project" value="UniProtKB-KW"/>
</dbReference>
<dbReference type="EMBL" id="JAANOU010000001">
    <property type="protein sequence ID" value="NIH78879.1"/>
    <property type="molecule type" value="Genomic_DNA"/>
</dbReference>
<organism evidence="3 4">
    <name type="scientific">Amycolatopsis viridis</name>
    <dbReference type="NCBI Taxonomy" id="185678"/>
    <lineage>
        <taxon>Bacteria</taxon>
        <taxon>Bacillati</taxon>
        <taxon>Actinomycetota</taxon>
        <taxon>Actinomycetes</taxon>
        <taxon>Pseudonocardiales</taxon>
        <taxon>Pseudonocardiaceae</taxon>
        <taxon>Amycolatopsis</taxon>
    </lineage>
</organism>
<evidence type="ECO:0000259" key="2">
    <source>
        <dbReference type="Pfam" id="PF13649"/>
    </source>
</evidence>